<evidence type="ECO:0000259" key="5">
    <source>
        <dbReference type="PROSITE" id="PS51186"/>
    </source>
</evidence>
<dbReference type="HAMAP" id="MF_01698">
    <property type="entry name" value="MshD"/>
    <property type="match status" value="1"/>
</dbReference>
<dbReference type="Gene3D" id="3.40.630.30">
    <property type="match status" value="1"/>
</dbReference>
<comment type="subunit">
    <text evidence="4">Monomer.</text>
</comment>
<dbReference type="EMBL" id="JACHBL010000001">
    <property type="protein sequence ID" value="MBB5597023.1"/>
    <property type="molecule type" value="Genomic_DNA"/>
</dbReference>
<keyword evidence="3 4" id="KW-0012">Acyltransferase</keyword>
<dbReference type="Proteomes" id="UP000523863">
    <property type="component" value="Unassembled WGS sequence"/>
</dbReference>
<comment type="caution">
    <text evidence="6">The sequence shown here is derived from an EMBL/GenBank/DDBJ whole genome shotgun (WGS) entry which is preliminary data.</text>
</comment>
<feature type="binding site" evidence="4">
    <location>
        <begin position="287"/>
        <end position="293"/>
    </location>
    <ligand>
        <name>acetyl-CoA</name>
        <dbReference type="ChEBI" id="CHEBI:57288"/>
        <label>2</label>
    </ligand>
</feature>
<evidence type="ECO:0000256" key="1">
    <source>
        <dbReference type="ARBA" id="ARBA00022679"/>
    </source>
</evidence>
<reference evidence="6 7" key="1">
    <citation type="submission" date="2020-08" db="EMBL/GenBank/DDBJ databases">
        <title>Sequencing the genomes of 1000 actinobacteria strains.</title>
        <authorList>
            <person name="Klenk H.-P."/>
        </authorList>
    </citation>
    <scope>NUCLEOTIDE SEQUENCE [LARGE SCALE GENOMIC DNA]</scope>
    <source>
        <strain evidence="6 7">DSM 23694</strain>
    </source>
</reference>
<protein>
    <recommendedName>
        <fullName evidence="4">Mycothiol acetyltransferase</fullName>
        <shortName evidence="4">MSH acetyltransferase</shortName>
        <ecNumber evidence="4">2.3.1.189</ecNumber>
    </recommendedName>
    <alternativeName>
        <fullName evidence="4">Mycothiol synthase</fullName>
    </alternativeName>
</protein>
<comment type="similarity">
    <text evidence="4">Belongs to the acetyltransferase family. MshD subfamily.</text>
</comment>
<feature type="domain" description="N-acetyltransferase" evidence="5">
    <location>
        <begin position="24"/>
        <end position="183"/>
    </location>
</feature>
<feature type="binding site" evidence="4">
    <location>
        <position position="276"/>
    </location>
    <ligand>
        <name>1D-myo-inositol 2-(L-cysteinylamino)-2-deoxy-alpha-D-glucopyranoside</name>
        <dbReference type="ChEBI" id="CHEBI:58887"/>
    </ligand>
</feature>
<feature type="binding site" evidence="4">
    <location>
        <begin position="280"/>
        <end position="282"/>
    </location>
    <ligand>
        <name>acetyl-CoA</name>
        <dbReference type="ChEBI" id="CHEBI:57288"/>
        <label>2</label>
    </ligand>
</feature>
<dbReference type="RefSeq" id="WP_183639843.1">
    <property type="nucleotide sequence ID" value="NZ_JACHBL010000001.1"/>
</dbReference>
<dbReference type="GO" id="GO:0010125">
    <property type="term" value="P:mycothiol biosynthetic process"/>
    <property type="evidence" value="ECO:0007669"/>
    <property type="project" value="UniProtKB-UniRule"/>
</dbReference>
<feature type="binding site" evidence="4">
    <location>
        <position position="258"/>
    </location>
    <ligand>
        <name>1D-myo-inositol 2-(L-cysteinylamino)-2-deoxy-alpha-D-glucopyranoside</name>
        <dbReference type="ChEBI" id="CHEBI:58887"/>
    </ligand>
</feature>
<evidence type="ECO:0000256" key="3">
    <source>
        <dbReference type="ARBA" id="ARBA00023315"/>
    </source>
</evidence>
<dbReference type="Pfam" id="PF00583">
    <property type="entry name" value="Acetyltransf_1"/>
    <property type="match status" value="2"/>
</dbReference>
<evidence type="ECO:0000313" key="6">
    <source>
        <dbReference type="EMBL" id="MBB5597023.1"/>
    </source>
</evidence>
<comment type="catalytic activity">
    <reaction evidence="4">
        <text>1D-myo-inositol 2-(L-cysteinylamino)-2-deoxy-alpha-D-glucopyranoside + acetyl-CoA = mycothiol + CoA + H(+)</text>
        <dbReference type="Rhea" id="RHEA:26172"/>
        <dbReference type="ChEBI" id="CHEBI:15378"/>
        <dbReference type="ChEBI" id="CHEBI:16768"/>
        <dbReference type="ChEBI" id="CHEBI:57287"/>
        <dbReference type="ChEBI" id="CHEBI:57288"/>
        <dbReference type="ChEBI" id="CHEBI:58887"/>
        <dbReference type="EC" id="2.3.1.189"/>
    </reaction>
</comment>
<name>A0A7W8Y8Q6_9MICC</name>
<keyword evidence="1 4" id="KW-0808">Transferase</keyword>
<dbReference type="InterPro" id="IPR016181">
    <property type="entry name" value="Acyl_CoA_acyltransferase"/>
</dbReference>
<dbReference type="PIRSF" id="PIRSF021524">
    <property type="entry name" value="MSH_acetyltransferase"/>
    <property type="match status" value="1"/>
</dbReference>
<dbReference type="GO" id="GO:0035447">
    <property type="term" value="F:mycothiol synthase activity"/>
    <property type="evidence" value="ECO:0007669"/>
    <property type="project" value="UniProtKB-UniRule"/>
</dbReference>
<dbReference type="EC" id="2.3.1.189" evidence="4"/>
<dbReference type="PROSITE" id="PS51186">
    <property type="entry name" value="GNAT"/>
    <property type="match status" value="2"/>
</dbReference>
<feature type="binding site" evidence="4">
    <location>
        <position position="314"/>
    </location>
    <ligand>
        <name>1D-myo-inositol 2-(L-cysteinylamino)-2-deoxy-alpha-D-glucopyranoside</name>
        <dbReference type="ChEBI" id="CHEBI:58887"/>
    </ligand>
</feature>
<dbReference type="NCBIfam" id="TIGR03448">
    <property type="entry name" value="mycothiol_MshD"/>
    <property type="match status" value="1"/>
</dbReference>
<dbReference type="SUPFAM" id="SSF55729">
    <property type="entry name" value="Acyl-CoA N-acyltransferases (Nat)"/>
    <property type="match status" value="1"/>
</dbReference>
<feature type="binding site" evidence="4">
    <location>
        <begin position="117"/>
        <end position="119"/>
    </location>
    <ligand>
        <name>acetyl-CoA</name>
        <dbReference type="ChEBI" id="CHEBI:57288"/>
        <label>1</label>
    </ligand>
</feature>
<comment type="caution">
    <text evidence="4">Lacks conserved residue(s) required for the propagation of feature annotation.</text>
</comment>
<evidence type="ECO:0000313" key="7">
    <source>
        <dbReference type="Proteomes" id="UP000523863"/>
    </source>
</evidence>
<organism evidence="6 7">
    <name type="scientific">Neomicrococcus lactis</name>
    <dbReference type="NCBI Taxonomy" id="732241"/>
    <lineage>
        <taxon>Bacteria</taxon>
        <taxon>Bacillati</taxon>
        <taxon>Actinomycetota</taxon>
        <taxon>Actinomycetes</taxon>
        <taxon>Micrococcales</taxon>
        <taxon>Micrococcaceae</taxon>
        <taxon>Neomicrococcus</taxon>
    </lineage>
</organism>
<dbReference type="InterPro" id="IPR017813">
    <property type="entry name" value="Mycothiol_AcTrfase"/>
</dbReference>
<evidence type="ECO:0000256" key="4">
    <source>
        <dbReference type="HAMAP-Rule" id="MF_01698"/>
    </source>
</evidence>
<feature type="domain" description="N-acetyltransferase" evidence="5">
    <location>
        <begin position="191"/>
        <end position="346"/>
    </location>
</feature>
<dbReference type="PANTHER" id="PTHR43072">
    <property type="entry name" value="N-ACETYLTRANSFERASE"/>
    <property type="match status" value="1"/>
</dbReference>
<sequence length="346" mass="37336">MSAEPYVDYSIHLSKGRPEALHLKDIRALAVAAEDSDGQPPLSEQTLVDLRTQTDADRLVVVSAYLRQSAEQDSGELVGVAIAIFPAPPFPTEDDAAARLAQEPSVPQEAATGTLELVVHPEFRNYGIGSALANALAKAIPADSVRAWSHGNHEGAARLAEKHHFVIQRELYRLRLVNNTTLPEAALPAGATIRGFEPGTDEEAWLVANAAAFAHHPEQGSLTMADLKARMEEEWFDPAGFLMAVDESGKLLGYHWTKIHPALHSPTTGDHEAVGEVYVVGVVPEAQGTGLGKALTIAGINHLRAQGLHAVMLYVDADNTAAVELYRKLGFTKWDVDVMYGPKRIA</sequence>
<feature type="binding site" evidence="4">
    <location>
        <position position="218"/>
    </location>
    <ligand>
        <name>1D-myo-inositol 2-(L-cysteinylamino)-2-deoxy-alpha-D-glucopyranoside</name>
        <dbReference type="ChEBI" id="CHEBI:58887"/>
    </ligand>
</feature>
<keyword evidence="7" id="KW-1185">Reference proteome</keyword>
<comment type="function">
    <text evidence="4">Catalyzes the transfer of acetyl from acetyl-CoA to desacetylmycothiol (Cys-GlcN-Ins) to form mycothiol.</text>
</comment>
<feature type="binding site" evidence="4">
    <location>
        <position position="44"/>
    </location>
    <ligand>
        <name>1D-myo-inositol 2-(L-cysteinylamino)-2-deoxy-alpha-D-glucopyranoside</name>
        <dbReference type="ChEBI" id="CHEBI:58887"/>
    </ligand>
</feature>
<proteinExistence type="inferred from homology"/>
<evidence type="ECO:0000256" key="2">
    <source>
        <dbReference type="ARBA" id="ARBA00022737"/>
    </source>
</evidence>
<dbReference type="InterPro" id="IPR000182">
    <property type="entry name" value="GNAT_dom"/>
</dbReference>
<accession>A0A7W8Y8Q6</accession>
<keyword evidence="2 4" id="KW-0677">Repeat</keyword>
<dbReference type="AlphaFoldDB" id="A0A7W8Y8Q6"/>
<gene>
    <name evidence="4" type="primary">mshD</name>
    <name evidence="6" type="ORF">BKA12_000103</name>
</gene>